<accession>A0ABR6AAW0</accession>
<dbReference type="NCBIfam" id="NF040974">
    <property type="entry name" value="RepABC_RepC"/>
    <property type="match status" value="1"/>
</dbReference>
<name>A0ABR6AAW0_9HYPH</name>
<feature type="region of interest" description="Disordered" evidence="1">
    <location>
        <begin position="247"/>
        <end position="315"/>
    </location>
</feature>
<dbReference type="Pfam" id="PF11800">
    <property type="entry name" value="RP-C_C"/>
    <property type="match status" value="1"/>
</dbReference>
<reference evidence="4 5" key="1">
    <citation type="submission" date="2020-07" db="EMBL/GenBank/DDBJ databases">
        <authorList>
            <person name="Sun Q."/>
        </authorList>
    </citation>
    <scope>NUCLEOTIDE SEQUENCE [LARGE SCALE GENOMIC DNA]</scope>
    <source>
        <strain evidence="4 5">WYCCWR 11317</strain>
    </source>
</reference>
<comment type="caution">
    <text evidence="4">The sequence shown here is derived from an EMBL/GenBank/DDBJ whole genome shotgun (WGS) entry which is preliminary data.</text>
</comment>
<organism evidence="4 5">
    <name type="scientific">Rhizobium changzhiense</name>
    <dbReference type="NCBI Taxonomy" id="2692317"/>
    <lineage>
        <taxon>Bacteria</taxon>
        <taxon>Pseudomonadati</taxon>
        <taxon>Pseudomonadota</taxon>
        <taxon>Alphaproteobacteria</taxon>
        <taxon>Hyphomicrobiales</taxon>
        <taxon>Rhizobiaceae</taxon>
        <taxon>Rhizobium/Agrobacterium group</taxon>
        <taxon>Rhizobium</taxon>
    </lineage>
</organism>
<protein>
    <submittedName>
        <fullName evidence="4">Replication initiation protein RepC</fullName>
    </submittedName>
</protein>
<evidence type="ECO:0000313" key="5">
    <source>
        <dbReference type="Proteomes" id="UP000539787"/>
    </source>
</evidence>
<dbReference type="RefSeq" id="WP_182209878.1">
    <property type="nucleotide sequence ID" value="NZ_JACGBJ010000010.1"/>
</dbReference>
<dbReference type="EMBL" id="JACGBJ010000010">
    <property type="protein sequence ID" value="MBA5803746.1"/>
    <property type="molecule type" value="Genomic_DNA"/>
</dbReference>
<evidence type="ECO:0000259" key="2">
    <source>
        <dbReference type="Pfam" id="PF03428"/>
    </source>
</evidence>
<dbReference type="SUPFAM" id="SSF46785">
    <property type="entry name" value="Winged helix' DNA-binding domain"/>
    <property type="match status" value="1"/>
</dbReference>
<evidence type="ECO:0000259" key="3">
    <source>
        <dbReference type="Pfam" id="PF11800"/>
    </source>
</evidence>
<evidence type="ECO:0000313" key="4">
    <source>
        <dbReference type="EMBL" id="MBA5803746.1"/>
    </source>
</evidence>
<feature type="domain" description="Plasmid replication protein C N-terminal" evidence="2">
    <location>
        <begin position="13"/>
        <end position="186"/>
    </location>
</feature>
<evidence type="ECO:0000256" key="1">
    <source>
        <dbReference type="SAM" id="MobiDB-lite"/>
    </source>
</evidence>
<dbReference type="InterPro" id="IPR036390">
    <property type="entry name" value="WH_DNA-bd_sf"/>
</dbReference>
<gene>
    <name evidence="4" type="ORF">HX902_19120</name>
</gene>
<dbReference type="Proteomes" id="UP000539787">
    <property type="component" value="Unassembled WGS sequence"/>
</dbReference>
<proteinExistence type="predicted"/>
<dbReference type="InterPro" id="IPR011991">
    <property type="entry name" value="ArsR-like_HTH"/>
</dbReference>
<dbReference type="InterPro" id="IPR005090">
    <property type="entry name" value="RepC_N"/>
</dbReference>
<dbReference type="InterPro" id="IPR047611">
    <property type="entry name" value="RepABC_RepC"/>
</dbReference>
<dbReference type="InterPro" id="IPR021760">
    <property type="entry name" value="RepC_C"/>
</dbReference>
<feature type="domain" description="Plasmid replication protein C C-terminal" evidence="3">
    <location>
        <begin position="324"/>
        <end position="424"/>
    </location>
</feature>
<dbReference type="NCBIfam" id="NF010396">
    <property type="entry name" value="PRK13824.1"/>
    <property type="match status" value="1"/>
</dbReference>
<feature type="compositionally biased region" description="Basic and acidic residues" evidence="1">
    <location>
        <begin position="247"/>
        <end position="256"/>
    </location>
</feature>
<dbReference type="CDD" id="cd00090">
    <property type="entry name" value="HTH_ARSR"/>
    <property type="match status" value="1"/>
</dbReference>
<keyword evidence="5" id="KW-1185">Reference proteome</keyword>
<sequence length="436" mass="47354">MESAYVTTPFGRRPMSLGMLASQQLAETIEPGMKRSKWKLFRAICEARPALGVTDRALTVLDALLTFYPDDEISEEKGLIVFPSNAQLSLRARGMTPATLRRHLAVLVEAGLILRKDSPNGKRYARRDRAGAIGEAFGFSIAPLLARAVEIESLAAQAVANRELLRVTRERLTVCRRDISKLIETALEEEVSGDWEGISAMFRALLARIPRVATAQELAPLLDEMGLLRTEIVNLLERRIKTRKIDANESQIEHHKQNSNPNSTYELEPSFETKQGERAAADNNPNAGPLDERRLKQQNPSGGLSNRVGGAADPGAGPGLKSFPLGLVLQACPSILDYGPGGSIGNWRDLMSAAVVVRSMLGVSPSAYEEACSGMGPENAATVIACILERGGHINSPGGYLRDLTRRTERGEFAIGPMLMALVRANSGVRRHAGRS</sequence>
<dbReference type="Pfam" id="PF03428">
    <property type="entry name" value="RP-C"/>
    <property type="match status" value="1"/>
</dbReference>